<reference evidence="4 5" key="1">
    <citation type="submission" date="2019-10" db="EMBL/GenBank/DDBJ databases">
        <authorList>
            <person name="Karimi E."/>
        </authorList>
    </citation>
    <scope>NUCLEOTIDE SEQUENCE [LARGE SCALE GENOMIC DNA]</scope>
    <source>
        <strain evidence="4">Maribacter sp. 151</strain>
    </source>
</reference>
<dbReference type="EMBL" id="CABWLR010000006">
    <property type="protein sequence ID" value="VXC27242.1"/>
    <property type="molecule type" value="Genomic_DNA"/>
</dbReference>
<dbReference type="Gene3D" id="3.40.50.2300">
    <property type="match status" value="1"/>
</dbReference>
<protein>
    <submittedName>
        <fullName evidence="4">Response regulator receiver domain-containing protein</fullName>
    </submittedName>
</protein>
<dbReference type="SMART" id="SM00448">
    <property type="entry name" value="REC"/>
    <property type="match status" value="1"/>
</dbReference>
<sequence length="139" mass="15852">MKLELVIVDDSTLWLSLAEKLAKTHPLVGSVTTFDDSYDAWVHIQINKPQFVISDIEMPGMNGLSFLEMFADRLPFISSSTKQEFEDVARELGCVDFITKPFTKSGLHNSIDLVYEKLYGKSDKTISRSNYQNYNAYNQ</sequence>
<dbReference type="Pfam" id="PF00072">
    <property type="entry name" value="Response_reg"/>
    <property type="match status" value="1"/>
</dbReference>
<gene>
    <name evidence="4" type="ORF">MARI151_60506</name>
</gene>
<evidence type="ECO:0000256" key="2">
    <source>
        <dbReference type="PROSITE-ProRule" id="PRU00169"/>
    </source>
</evidence>
<evidence type="ECO:0000313" key="4">
    <source>
        <dbReference type="EMBL" id="VXC27242.1"/>
    </source>
</evidence>
<feature type="modified residue" description="4-aspartylphosphate" evidence="2">
    <location>
        <position position="55"/>
    </location>
</feature>
<dbReference type="GO" id="GO:0000160">
    <property type="term" value="P:phosphorelay signal transduction system"/>
    <property type="evidence" value="ECO:0007669"/>
    <property type="project" value="InterPro"/>
</dbReference>
<dbReference type="InterPro" id="IPR011006">
    <property type="entry name" value="CheY-like_superfamily"/>
</dbReference>
<dbReference type="AlphaFoldDB" id="A0A653X7V4"/>
<accession>A0A653X7V4</accession>
<dbReference type="PANTHER" id="PTHR44591">
    <property type="entry name" value="STRESS RESPONSE REGULATOR PROTEIN 1"/>
    <property type="match status" value="1"/>
</dbReference>
<evidence type="ECO:0000256" key="1">
    <source>
        <dbReference type="ARBA" id="ARBA00022553"/>
    </source>
</evidence>
<keyword evidence="1 2" id="KW-0597">Phosphoprotein</keyword>
<proteinExistence type="predicted"/>
<dbReference type="InterPro" id="IPR001789">
    <property type="entry name" value="Sig_transdc_resp-reg_receiver"/>
</dbReference>
<dbReference type="PROSITE" id="PS50110">
    <property type="entry name" value="RESPONSE_REGULATORY"/>
    <property type="match status" value="1"/>
</dbReference>
<evidence type="ECO:0000313" key="5">
    <source>
        <dbReference type="Proteomes" id="UP000430202"/>
    </source>
</evidence>
<dbReference type="PANTHER" id="PTHR44591:SF3">
    <property type="entry name" value="RESPONSE REGULATORY DOMAIN-CONTAINING PROTEIN"/>
    <property type="match status" value="1"/>
</dbReference>
<dbReference type="InterPro" id="IPR050595">
    <property type="entry name" value="Bact_response_regulator"/>
</dbReference>
<keyword evidence="5" id="KW-1185">Reference proteome</keyword>
<dbReference type="SUPFAM" id="SSF52172">
    <property type="entry name" value="CheY-like"/>
    <property type="match status" value="1"/>
</dbReference>
<dbReference type="RefSeq" id="WP_159304093.1">
    <property type="nucleotide sequence ID" value="NZ_LR733271.1"/>
</dbReference>
<dbReference type="CDD" id="cd00156">
    <property type="entry name" value="REC"/>
    <property type="match status" value="1"/>
</dbReference>
<feature type="domain" description="Response regulatory" evidence="3">
    <location>
        <begin position="4"/>
        <end position="115"/>
    </location>
</feature>
<organism evidence="4 5">
    <name type="scientific">Maribacter litoralis</name>
    <dbReference type="NCBI Taxonomy" id="2059726"/>
    <lineage>
        <taxon>Bacteria</taxon>
        <taxon>Pseudomonadati</taxon>
        <taxon>Bacteroidota</taxon>
        <taxon>Flavobacteriia</taxon>
        <taxon>Flavobacteriales</taxon>
        <taxon>Flavobacteriaceae</taxon>
        <taxon>Maribacter</taxon>
    </lineage>
</organism>
<dbReference type="Proteomes" id="UP000430202">
    <property type="component" value="Unassembled WGS sequence"/>
</dbReference>
<name>A0A653X7V4_9FLAO</name>
<evidence type="ECO:0000259" key="3">
    <source>
        <dbReference type="PROSITE" id="PS50110"/>
    </source>
</evidence>